<dbReference type="Proteomes" id="UP000005240">
    <property type="component" value="Unassembled WGS sequence"/>
</dbReference>
<name>A0A180GW24_PUCT1</name>
<evidence type="ECO:0000313" key="3">
    <source>
        <dbReference type="Proteomes" id="UP000005240"/>
    </source>
</evidence>
<accession>A0A180GW24</accession>
<evidence type="ECO:0000313" key="1">
    <source>
        <dbReference type="EMBL" id="OAV96714.1"/>
    </source>
</evidence>
<sequence length="90" mass="10149">MQDNSPFTPAQLKWLQESQKLVDSEMQQIVDKFHEGDADHQTVNRNLAIRFQGKLVADAFDRTRQGQGESLPTSLAPLVMDVLTTLPNQL</sequence>
<reference evidence="2" key="4">
    <citation type="submission" date="2025-05" db="UniProtKB">
        <authorList>
            <consortium name="EnsemblFungi"/>
        </authorList>
    </citation>
    <scope>IDENTIFICATION</scope>
    <source>
        <strain evidence="2">isolate 1-1 / race 1 (BBBD)</strain>
    </source>
</reference>
<protein>
    <submittedName>
        <fullName evidence="1 2">Uncharacterized protein</fullName>
    </submittedName>
</protein>
<proteinExistence type="predicted"/>
<evidence type="ECO:0000313" key="2">
    <source>
        <dbReference type="EnsemblFungi" id="PTTG_26221-t43_1-p1"/>
    </source>
</evidence>
<dbReference type="AlphaFoldDB" id="A0A180GW24"/>
<dbReference type="EnsemblFungi" id="PTTG_26221-t43_1">
    <property type="protein sequence ID" value="PTTG_26221-t43_1-p1"/>
    <property type="gene ID" value="PTTG_26221"/>
</dbReference>
<dbReference type="VEuPathDB" id="FungiDB:PTTG_26221"/>
<dbReference type="EMBL" id="ADAS02000017">
    <property type="protein sequence ID" value="OAV96714.1"/>
    <property type="molecule type" value="Genomic_DNA"/>
</dbReference>
<reference evidence="2 3" key="3">
    <citation type="journal article" date="2017" name="G3 (Bethesda)">
        <title>Comparative analysis highlights variable genome content of wheat rusts and divergence of the mating loci.</title>
        <authorList>
            <person name="Cuomo C.A."/>
            <person name="Bakkeren G."/>
            <person name="Khalil H.B."/>
            <person name="Panwar V."/>
            <person name="Joly D."/>
            <person name="Linning R."/>
            <person name="Sakthikumar S."/>
            <person name="Song X."/>
            <person name="Adiconis X."/>
            <person name="Fan L."/>
            <person name="Goldberg J.M."/>
            <person name="Levin J.Z."/>
            <person name="Young S."/>
            <person name="Zeng Q."/>
            <person name="Anikster Y."/>
            <person name="Bruce M."/>
            <person name="Wang M."/>
            <person name="Yin C."/>
            <person name="McCallum B."/>
            <person name="Szabo L.J."/>
            <person name="Hulbert S."/>
            <person name="Chen X."/>
            <person name="Fellers J.P."/>
        </authorList>
    </citation>
    <scope>NUCLEOTIDE SEQUENCE</scope>
    <source>
        <strain evidence="3">Isolate 1-1 / race 1 (BBBD)</strain>
        <strain evidence="2">isolate 1-1 / race 1 (BBBD)</strain>
    </source>
</reference>
<organism evidence="1">
    <name type="scientific">Puccinia triticina (isolate 1-1 / race 1 (BBBD))</name>
    <name type="common">Brown leaf rust fungus</name>
    <dbReference type="NCBI Taxonomy" id="630390"/>
    <lineage>
        <taxon>Eukaryota</taxon>
        <taxon>Fungi</taxon>
        <taxon>Dikarya</taxon>
        <taxon>Basidiomycota</taxon>
        <taxon>Pucciniomycotina</taxon>
        <taxon>Pucciniomycetes</taxon>
        <taxon>Pucciniales</taxon>
        <taxon>Pucciniaceae</taxon>
        <taxon>Puccinia</taxon>
    </lineage>
</organism>
<reference evidence="1" key="2">
    <citation type="submission" date="2016-05" db="EMBL/GenBank/DDBJ databases">
        <title>Comparative analysis highlights variable genome content of wheat rusts and divergence of the mating loci.</title>
        <authorList>
            <person name="Cuomo C.A."/>
            <person name="Bakkeren G."/>
            <person name="Szabo L."/>
            <person name="Khalil H."/>
            <person name="Joly D."/>
            <person name="Goldberg J."/>
            <person name="Young S."/>
            <person name="Zeng Q."/>
            <person name="Fellers J."/>
        </authorList>
    </citation>
    <scope>NUCLEOTIDE SEQUENCE [LARGE SCALE GENOMIC DNA]</scope>
    <source>
        <strain evidence="1">1-1 BBBD Race 1</strain>
    </source>
</reference>
<keyword evidence="3" id="KW-1185">Reference proteome</keyword>
<gene>
    <name evidence="1" type="ORF">PTTG_26221</name>
</gene>
<reference evidence="1" key="1">
    <citation type="submission" date="2009-11" db="EMBL/GenBank/DDBJ databases">
        <authorList>
            <consortium name="The Broad Institute Genome Sequencing Platform"/>
            <person name="Ward D."/>
            <person name="Feldgarden M."/>
            <person name="Earl A."/>
            <person name="Young S.K."/>
            <person name="Zeng Q."/>
            <person name="Koehrsen M."/>
            <person name="Alvarado L."/>
            <person name="Berlin A."/>
            <person name="Bochicchio J."/>
            <person name="Borenstein D."/>
            <person name="Chapman S.B."/>
            <person name="Chen Z."/>
            <person name="Engels R."/>
            <person name="Freedman E."/>
            <person name="Gellesch M."/>
            <person name="Goldberg J."/>
            <person name="Griggs A."/>
            <person name="Gujja S."/>
            <person name="Heilman E."/>
            <person name="Heiman D."/>
            <person name="Hepburn T."/>
            <person name="Howarth C."/>
            <person name="Jen D."/>
            <person name="Larson L."/>
            <person name="Lewis B."/>
            <person name="Mehta T."/>
            <person name="Park D."/>
            <person name="Pearson M."/>
            <person name="Roberts A."/>
            <person name="Saif S."/>
            <person name="Shea T."/>
            <person name="Shenoy N."/>
            <person name="Sisk P."/>
            <person name="Stolte C."/>
            <person name="Sykes S."/>
            <person name="Thomson T."/>
            <person name="Walk T."/>
            <person name="White J."/>
            <person name="Yandava C."/>
            <person name="Izard J."/>
            <person name="Baranova O.V."/>
            <person name="Blanton J.M."/>
            <person name="Tanner A.C."/>
            <person name="Dewhirst F.E."/>
            <person name="Haas B."/>
            <person name="Nusbaum C."/>
            <person name="Birren B."/>
        </authorList>
    </citation>
    <scope>NUCLEOTIDE SEQUENCE [LARGE SCALE GENOMIC DNA]</scope>
    <source>
        <strain evidence="1">1-1 BBBD Race 1</strain>
    </source>
</reference>